<sequence length="678" mass="75148">MHLQIFPAFCVFMIINFIHFPILLGADNEQYTNCSRSYPCANIPDIPYPFWGGDKPEYCGNPNFKLNCQGEAPNITINSRPYRVLSINNATFTLNVARDEFWNNNCPTELHNATLDATHFQYAPSTEDLMLYYGCRVIVAGSPIPNQFNCSENQIIDTFGIYVTANLASNNTLNALNVNCSDGVSVRVNQTAAAALADNSSGNITQVLNSGFGLVWEANNTDCQSCVGSGGRCGTNSTGAGSFVCYCPDGNYSILCNSTKTSSGSNDLNLNLKLVIGYSVGGIAILLLTMTICYLKRPRTTLFNKVVALMKKVRADEQNVEGFLNHYESLAPKQYKYSDLDNMTNSFKDKLGQGAYGAVYKGKLLDGRLVAVKILSETKGNGEEFINEVASISRTSHVNVVALLGFCFERNRRALVYEFMAKGSLDKFIYENDCHLELRTLYQIAIDTARGLEYLHRGCSTRIVHFDIKPQNILLDEDFSPKISDFGLAQLCQRKESIISVMGARGTAGYIAPEVFSRAFGRVSHKSDVYSYGMLVLEMIGAREKVGGVSQTSEIYFPDWIYEHLEHRRDLILRGVNTTEEEETTRKMILVGLWCIQTNPLDRPRMSRVVEMLEGSLESLQIPPKPMLYSPARPDLLGEEYSSESLSTVTNGVDMSEESLRSLQIPSEPVQVSPSGTG</sequence>
<keyword evidence="6 20" id="KW-0812">Transmembrane</keyword>
<keyword evidence="13" id="KW-1015">Disulfide bond</keyword>
<feature type="domain" description="Protein kinase" evidence="21">
    <location>
        <begin position="345"/>
        <end position="617"/>
    </location>
</feature>
<evidence type="ECO:0000256" key="10">
    <source>
        <dbReference type="ARBA" id="ARBA00022840"/>
    </source>
</evidence>
<proteinExistence type="predicted"/>
<evidence type="ECO:0000256" key="18">
    <source>
        <dbReference type="PROSITE-ProRule" id="PRU10141"/>
    </source>
</evidence>
<protein>
    <recommendedName>
        <fullName evidence="2">non-specific serine/threonine protein kinase</fullName>
        <ecNumber evidence="2">2.7.11.1</ecNumber>
    </recommendedName>
</protein>
<evidence type="ECO:0000256" key="6">
    <source>
        <dbReference type="ARBA" id="ARBA00022692"/>
    </source>
</evidence>
<keyword evidence="15" id="KW-0325">Glycoprotein</keyword>
<comment type="subcellular location">
    <subcellularLocation>
        <location evidence="1">Membrane</location>
        <topology evidence="1">Single-pass type I membrane protein</topology>
    </subcellularLocation>
</comment>
<keyword evidence="8 18" id="KW-0547">Nucleotide-binding</keyword>
<feature type="transmembrane region" description="Helical" evidence="20">
    <location>
        <begin position="5"/>
        <end position="26"/>
    </location>
</feature>
<dbReference type="InterPro" id="IPR045874">
    <property type="entry name" value="LRK10/LRL21-25-like"/>
</dbReference>
<dbReference type="GO" id="GO:0005524">
    <property type="term" value="F:ATP binding"/>
    <property type="evidence" value="ECO:0007669"/>
    <property type="project" value="UniProtKB-UniRule"/>
</dbReference>
<dbReference type="OrthoDB" id="4062651at2759"/>
<evidence type="ECO:0000259" key="21">
    <source>
        <dbReference type="PROSITE" id="PS50011"/>
    </source>
</evidence>
<feature type="binding site" evidence="18">
    <location>
        <position position="373"/>
    </location>
    <ligand>
        <name>ATP</name>
        <dbReference type="ChEBI" id="CHEBI:30616"/>
    </ligand>
</feature>
<keyword evidence="3" id="KW-0723">Serine/threonine-protein kinase</keyword>
<dbReference type="EC" id="2.7.11.1" evidence="2"/>
<evidence type="ECO:0000256" key="8">
    <source>
        <dbReference type="ARBA" id="ARBA00022741"/>
    </source>
</evidence>
<keyword evidence="5" id="KW-0808">Transferase</keyword>
<evidence type="ECO:0000256" key="19">
    <source>
        <dbReference type="SAM" id="MobiDB-lite"/>
    </source>
</evidence>
<keyword evidence="11 20" id="KW-1133">Transmembrane helix</keyword>
<evidence type="ECO:0000256" key="5">
    <source>
        <dbReference type="ARBA" id="ARBA00022679"/>
    </source>
</evidence>
<dbReference type="InParanoid" id="A0A2R6RU99"/>
<dbReference type="STRING" id="1590841.A0A2R6RU99"/>
<dbReference type="EMBL" id="NKQK01000003">
    <property type="protein sequence ID" value="PSS33587.1"/>
    <property type="molecule type" value="Genomic_DNA"/>
</dbReference>
<dbReference type="Pfam" id="PF14380">
    <property type="entry name" value="WAK_assoc"/>
    <property type="match status" value="1"/>
</dbReference>
<dbReference type="OMA" id="CYERRDK"/>
<dbReference type="FunFam" id="3.30.200.20:FF:000059">
    <property type="entry name" value="S-receptor-like serine/threonine-protein kinase"/>
    <property type="match status" value="1"/>
</dbReference>
<dbReference type="GO" id="GO:0016020">
    <property type="term" value="C:membrane"/>
    <property type="evidence" value="ECO:0007669"/>
    <property type="project" value="UniProtKB-SubCell"/>
</dbReference>
<dbReference type="PROSITE" id="PS00108">
    <property type="entry name" value="PROTEIN_KINASE_ST"/>
    <property type="match status" value="1"/>
</dbReference>
<evidence type="ECO:0000313" key="22">
    <source>
        <dbReference type="EMBL" id="PSS33587.1"/>
    </source>
</evidence>
<dbReference type="Gramene" id="PSS33587">
    <property type="protein sequence ID" value="PSS33587"/>
    <property type="gene ID" value="CEY00_Acc03988"/>
</dbReference>
<dbReference type="PROSITE" id="PS50011">
    <property type="entry name" value="PROTEIN_KINASE_DOM"/>
    <property type="match status" value="1"/>
</dbReference>
<reference evidence="23" key="2">
    <citation type="journal article" date="2018" name="BMC Genomics">
        <title>A manually annotated Actinidia chinensis var. chinensis (kiwifruit) genome highlights the challenges associated with draft genomes and gene prediction in plants.</title>
        <authorList>
            <person name="Pilkington S.M."/>
            <person name="Crowhurst R."/>
            <person name="Hilario E."/>
            <person name="Nardozza S."/>
            <person name="Fraser L."/>
            <person name="Peng Y."/>
            <person name="Gunaseelan K."/>
            <person name="Simpson R."/>
            <person name="Tahir J."/>
            <person name="Deroles S.C."/>
            <person name="Templeton K."/>
            <person name="Luo Z."/>
            <person name="Davy M."/>
            <person name="Cheng C."/>
            <person name="McNeilage M."/>
            <person name="Scaglione D."/>
            <person name="Liu Y."/>
            <person name="Zhang Q."/>
            <person name="Datson P."/>
            <person name="De Silva N."/>
            <person name="Gardiner S.E."/>
            <person name="Bassett H."/>
            <person name="Chagne D."/>
            <person name="McCallum J."/>
            <person name="Dzierzon H."/>
            <person name="Deng C."/>
            <person name="Wang Y.Y."/>
            <person name="Barron L."/>
            <person name="Manako K."/>
            <person name="Bowen J."/>
            <person name="Foster T.M."/>
            <person name="Erridge Z.A."/>
            <person name="Tiffin H."/>
            <person name="Waite C.N."/>
            <person name="Davies K.M."/>
            <person name="Grierson E.P."/>
            <person name="Laing W.A."/>
            <person name="Kirk R."/>
            <person name="Chen X."/>
            <person name="Wood M."/>
            <person name="Montefiori M."/>
            <person name="Brummell D.A."/>
            <person name="Schwinn K.E."/>
            <person name="Catanach A."/>
            <person name="Fullerton C."/>
            <person name="Li D."/>
            <person name="Meiyalaghan S."/>
            <person name="Nieuwenhuizen N."/>
            <person name="Read N."/>
            <person name="Prakash R."/>
            <person name="Hunter D."/>
            <person name="Zhang H."/>
            <person name="McKenzie M."/>
            <person name="Knabel M."/>
            <person name="Harris A."/>
            <person name="Allan A.C."/>
            <person name="Gleave A."/>
            <person name="Chen A."/>
            <person name="Janssen B.J."/>
            <person name="Plunkett B."/>
            <person name="Ampomah-Dwamena C."/>
            <person name="Voogd C."/>
            <person name="Leif D."/>
            <person name="Lafferty D."/>
            <person name="Souleyre E.J.F."/>
            <person name="Varkonyi-Gasic E."/>
            <person name="Gambi F."/>
            <person name="Hanley J."/>
            <person name="Yao J.L."/>
            <person name="Cheung J."/>
            <person name="David K.M."/>
            <person name="Warren B."/>
            <person name="Marsh K."/>
            <person name="Snowden K.C."/>
            <person name="Lin-Wang K."/>
            <person name="Brian L."/>
            <person name="Martinez-Sanchez M."/>
            <person name="Wang M."/>
            <person name="Ileperuma N."/>
            <person name="Macnee N."/>
            <person name="Campin R."/>
            <person name="McAtee P."/>
            <person name="Drummond R.S.M."/>
            <person name="Espley R.V."/>
            <person name="Ireland H.S."/>
            <person name="Wu R."/>
            <person name="Atkinson R.G."/>
            <person name="Karunairetnam S."/>
            <person name="Bulley S."/>
            <person name="Chunkath S."/>
            <person name="Hanley Z."/>
            <person name="Storey R."/>
            <person name="Thrimawithana A.H."/>
            <person name="Thomson S."/>
            <person name="David C."/>
            <person name="Testolin R."/>
            <person name="Huang H."/>
            <person name="Hellens R.P."/>
            <person name="Schaffer R.J."/>
        </authorList>
    </citation>
    <scope>NUCLEOTIDE SEQUENCE [LARGE SCALE GENOMIC DNA]</scope>
    <source>
        <strain evidence="23">cv. Red5</strain>
    </source>
</reference>
<keyword evidence="23" id="KW-1185">Reference proteome</keyword>
<dbReference type="InterPro" id="IPR025287">
    <property type="entry name" value="WAK_GUB"/>
</dbReference>
<dbReference type="AlphaFoldDB" id="A0A2R6RU99"/>
<keyword evidence="4" id="KW-0245">EGF-like domain</keyword>
<accession>A0A2R6RU99</accession>
<dbReference type="InterPro" id="IPR000719">
    <property type="entry name" value="Prot_kinase_dom"/>
</dbReference>
<dbReference type="InterPro" id="IPR017441">
    <property type="entry name" value="Protein_kinase_ATP_BS"/>
</dbReference>
<keyword evidence="9 22" id="KW-0418">Kinase</keyword>
<organism evidence="22 23">
    <name type="scientific">Actinidia chinensis var. chinensis</name>
    <name type="common">Chinese soft-hair kiwi</name>
    <dbReference type="NCBI Taxonomy" id="1590841"/>
    <lineage>
        <taxon>Eukaryota</taxon>
        <taxon>Viridiplantae</taxon>
        <taxon>Streptophyta</taxon>
        <taxon>Embryophyta</taxon>
        <taxon>Tracheophyta</taxon>
        <taxon>Spermatophyta</taxon>
        <taxon>Magnoliopsida</taxon>
        <taxon>eudicotyledons</taxon>
        <taxon>Gunneridae</taxon>
        <taxon>Pentapetalae</taxon>
        <taxon>asterids</taxon>
        <taxon>Ericales</taxon>
        <taxon>Actinidiaceae</taxon>
        <taxon>Actinidia</taxon>
    </lineage>
</organism>
<dbReference type="InterPro" id="IPR008271">
    <property type="entry name" value="Ser/Thr_kinase_AS"/>
</dbReference>
<dbReference type="Pfam" id="PF07714">
    <property type="entry name" value="PK_Tyr_Ser-Thr"/>
    <property type="match status" value="1"/>
</dbReference>
<evidence type="ECO:0000256" key="1">
    <source>
        <dbReference type="ARBA" id="ARBA00004479"/>
    </source>
</evidence>
<dbReference type="GO" id="GO:0004674">
    <property type="term" value="F:protein serine/threonine kinase activity"/>
    <property type="evidence" value="ECO:0007669"/>
    <property type="project" value="UniProtKB-KW"/>
</dbReference>
<feature type="region of interest" description="Disordered" evidence="19">
    <location>
        <begin position="633"/>
        <end position="678"/>
    </location>
</feature>
<evidence type="ECO:0000256" key="13">
    <source>
        <dbReference type="ARBA" id="ARBA00023157"/>
    </source>
</evidence>
<keyword evidence="14 22" id="KW-0675">Receptor</keyword>
<evidence type="ECO:0000256" key="16">
    <source>
        <dbReference type="ARBA" id="ARBA00047899"/>
    </source>
</evidence>
<comment type="catalytic activity">
    <reaction evidence="16">
        <text>L-threonyl-[protein] + ATP = O-phospho-L-threonyl-[protein] + ADP + H(+)</text>
        <dbReference type="Rhea" id="RHEA:46608"/>
        <dbReference type="Rhea" id="RHEA-COMP:11060"/>
        <dbReference type="Rhea" id="RHEA-COMP:11605"/>
        <dbReference type="ChEBI" id="CHEBI:15378"/>
        <dbReference type="ChEBI" id="CHEBI:30013"/>
        <dbReference type="ChEBI" id="CHEBI:30616"/>
        <dbReference type="ChEBI" id="CHEBI:61977"/>
        <dbReference type="ChEBI" id="CHEBI:456216"/>
        <dbReference type="EC" id="2.7.11.1"/>
    </reaction>
</comment>
<evidence type="ECO:0000256" key="17">
    <source>
        <dbReference type="ARBA" id="ARBA00048679"/>
    </source>
</evidence>
<dbReference type="PROSITE" id="PS00107">
    <property type="entry name" value="PROTEIN_KINASE_ATP"/>
    <property type="match status" value="1"/>
</dbReference>
<dbReference type="FunFam" id="1.10.510.10:FF:000590">
    <property type="entry name" value="PR5-like receptor kinase"/>
    <property type="match status" value="1"/>
</dbReference>
<dbReference type="SUPFAM" id="SSF56112">
    <property type="entry name" value="Protein kinase-like (PK-like)"/>
    <property type="match status" value="1"/>
</dbReference>
<evidence type="ECO:0000256" key="20">
    <source>
        <dbReference type="SAM" id="Phobius"/>
    </source>
</evidence>
<dbReference type="SMART" id="SM00220">
    <property type="entry name" value="S_TKc"/>
    <property type="match status" value="1"/>
</dbReference>
<dbReference type="PANTHER" id="PTHR27009">
    <property type="entry name" value="RUST RESISTANCE KINASE LR10-RELATED"/>
    <property type="match status" value="1"/>
</dbReference>
<dbReference type="Gene3D" id="1.10.510.10">
    <property type="entry name" value="Transferase(Phosphotransferase) domain 1"/>
    <property type="match status" value="1"/>
</dbReference>
<feature type="transmembrane region" description="Helical" evidence="20">
    <location>
        <begin position="275"/>
        <end position="295"/>
    </location>
</feature>
<evidence type="ECO:0000256" key="11">
    <source>
        <dbReference type="ARBA" id="ARBA00022989"/>
    </source>
</evidence>
<name>A0A2R6RU99_ACTCC</name>
<keyword evidence="10 18" id="KW-0067">ATP-binding</keyword>
<evidence type="ECO:0000256" key="4">
    <source>
        <dbReference type="ARBA" id="ARBA00022536"/>
    </source>
</evidence>
<evidence type="ECO:0000256" key="12">
    <source>
        <dbReference type="ARBA" id="ARBA00023136"/>
    </source>
</evidence>
<dbReference type="GO" id="GO:0030247">
    <property type="term" value="F:polysaccharide binding"/>
    <property type="evidence" value="ECO:0007669"/>
    <property type="project" value="InterPro"/>
</dbReference>
<feature type="compositionally biased region" description="Polar residues" evidence="19">
    <location>
        <begin position="661"/>
        <end position="678"/>
    </location>
</feature>
<comment type="caution">
    <text evidence="22">The sequence shown here is derived from an EMBL/GenBank/DDBJ whole genome shotgun (WGS) entry which is preliminary data.</text>
</comment>
<evidence type="ECO:0000256" key="14">
    <source>
        <dbReference type="ARBA" id="ARBA00023170"/>
    </source>
</evidence>
<dbReference type="Pfam" id="PF13947">
    <property type="entry name" value="GUB_WAK_bind"/>
    <property type="match status" value="1"/>
</dbReference>
<dbReference type="FunCoup" id="A0A2R6RU99">
    <property type="interactions" value="850"/>
</dbReference>
<dbReference type="InterPro" id="IPR032872">
    <property type="entry name" value="WAK_assoc_C"/>
</dbReference>
<evidence type="ECO:0000256" key="15">
    <source>
        <dbReference type="ARBA" id="ARBA00023180"/>
    </source>
</evidence>
<evidence type="ECO:0000256" key="2">
    <source>
        <dbReference type="ARBA" id="ARBA00012513"/>
    </source>
</evidence>
<keyword evidence="12 20" id="KW-0472">Membrane</keyword>
<reference evidence="22 23" key="1">
    <citation type="submission" date="2017-07" db="EMBL/GenBank/DDBJ databases">
        <title>An improved, manually edited Actinidia chinensis var. chinensis (kiwifruit) genome highlights the challenges associated with draft genomes and gene prediction in plants.</title>
        <authorList>
            <person name="Pilkington S."/>
            <person name="Crowhurst R."/>
            <person name="Hilario E."/>
            <person name="Nardozza S."/>
            <person name="Fraser L."/>
            <person name="Peng Y."/>
            <person name="Gunaseelan K."/>
            <person name="Simpson R."/>
            <person name="Tahir J."/>
            <person name="Deroles S."/>
            <person name="Templeton K."/>
            <person name="Luo Z."/>
            <person name="Davy M."/>
            <person name="Cheng C."/>
            <person name="Mcneilage M."/>
            <person name="Scaglione D."/>
            <person name="Liu Y."/>
            <person name="Zhang Q."/>
            <person name="Datson P."/>
            <person name="De Silva N."/>
            <person name="Gardiner S."/>
            <person name="Bassett H."/>
            <person name="Chagne D."/>
            <person name="Mccallum J."/>
            <person name="Dzierzon H."/>
            <person name="Deng C."/>
            <person name="Wang Y.-Y."/>
            <person name="Barron N."/>
            <person name="Manako K."/>
            <person name="Bowen J."/>
            <person name="Foster T."/>
            <person name="Erridge Z."/>
            <person name="Tiffin H."/>
            <person name="Waite C."/>
            <person name="Davies K."/>
            <person name="Grierson E."/>
            <person name="Laing W."/>
            <person name="Kirk R."/>
            <person name="Chen X."/>
            <person name="Wood M."/>
            <person name="Montefiori M."/>
            <person name="Brummell D."/>
            <person name="Schwinn K."/>
            <person name="Catanach A."/>
            <person name="Fullerton C."/>
            <person name="Li D."/>
            <person name="Meiyalaghan S."/>
            <person name="Nieuwenhuizen N."/>
            <person name="Read N."/>
            <person name="Prakash R."/>
            <person name="Hunter D."/>
            <person name="Zhang H."/>
            <person name="Mckenzie M."/>
            <person name="Knabel M."/>
            <person name="Harris A."/>
            <person name="Allan A."/>
            <person name="Chen A."/>
            <person name="Janssen B."/>
            <person name="Plunkett B."/>
            <person name="Dwamena C."/>
            <person name="Voogd C."/>
            <person name="Leif D."/>
            <person name="Lafferty D."/>
            <person name="Souleyre E."/>
            <person name="Varkonyi-Gasic E."/>
            <person name="Gambi F."/>
            <person name="Hanley J."/>
            <person name="Yao J.-L."/>
            <person name="Cheung J."/>
            <person name="David K."/>
            <person name="Warren B."/>
            <person name="Marsh K."/>
            <person name="Snowden K."/>
            <person name="Lin-Wang K."/>
            <person name="Brian L."/>
            <person name="Martinez-Sanchez M."/>
            <person name="Wang M."/>
            <person name="Ileperuma N."/>
            <person name="Macnee N."/>
            <person name="Campin R."/>
            <person name="Mcatee P."/>
            <person name="Drummond R."/>
            <person name="Espley R."/>
            <person name="Ireland H."/>
            <person name="Wu R."/>
            <person name="Atkinson R."/>
            <person name="Karunairetnam S."/>
            <person name="Bulley S."/>
            <person name="Chunkath S."/>
            <person name="Hanley Z."/>
            <person name="Storey R."/>
            <person name="Thrimawithana A."/>
            <person name="Thomson S."/>
            <person name="David C."/>
            <person name="Testolin R."/>
        </authorList>
    </citation>
    <scope>NUCLEOTIDE SEQUENCE [LARGE SCALE GENOMIC DNA]</scope>
    <source>
        <strain evidence="23">cv. Red5</strain>
        <tissue evidence="22">Young leaf</tissue>
    </source>
</reference>
<evidence type="ECO:0000256" key="3">
    <source>
        <dbReference type="ARBA" id="ARBA00022527"/>
    </source>
</evidence>
<gene>
    <name evidence="22" type="ORF">CEY00_Acc03988</name>
</gene>
<evidence type="ECO:0000256" key="9">
    <source>
        <dbReference type="ARBA" id="ARBA00022777"/>
    </source>
</evidence>
<dbReference type="Gene3D" id="3.30.200.20">
    <property type="entry name" value="Phosphorylase Kinase, domain 1"/>
    <property type="match status" value="1"/>
</dbReference>
<evidence type="ECO:0000256" key="7">
    <source>
        <dbReference type="ARBA" id="ARBA00022729"/>
    </source>
</evidence>
<dbReference type="Proteomes" id="UP000241394">
    <property type="component" value="Chromosome LG3"/>
</dbReference>
<keyword evidence="7" id="KW-0732">Signal</keyword>
<dbReference type="InterPro" id="IPR011009">
    <property type="entry name" value="Kinase-like_dom_sf"/>
</dbReference>
<evidence type="ECO:0000313" key="23">
    <source>
        <dbReference type="Proteomes" id="UP000241394"/>
    </source>
</evidence>
<comment type="catalytic activity">
    <reaction evidence="17">
        <text>L-seryl-[protein] + ATP = O-phospho-L-seryl-[protein] + ADP + H(+)</text>
        <dbReference type="Rhea" id="RHEA:17989"/>
        <dbReference type="Rhea" id="RHEA-COMP:9863"/>
        <dbReference type="Rhea" id="RHEA-COMP:11604"/>
        <dbReference type="ChEBI" id="CHEBI:15378"/>
        <dbReference type="ChEBI" id="CHEBI:29999"/>
        <dbReference type="ChEBI" id="CHEBI:30616"/>
        <dbReference type="ChEBI" id="CHEBI:83421"/>
        <dbReference type="ChEBI" id="CHEBI:456216"/>
        <dbReference type="EC" id="2.7.11.1"/>
    </reaction>
</comment>
<dbReference type="InterPro" id="IPR001245">
    <property type="entry name" value="Ser-Thr/Tyr_kinase_cat_dom"/>
</dbReference>